<dbReference type="EMBL" id="UYWY01023868">
    <property type="protein sequence ID" value="VDM48081.1"/>
    <property type="molecule type" value="Genomic_DNA"/>
</dbReference>
<name>A0A183V7P0_TOXCA</name>
<keyword evidence="2" id="KW-1185">Reference proteome</keyword>
<proteinExistence type="predicted"/>
<accession>A0A183V7P0</accession>
<dbReference type="Proteomes" id="UP000050794">
    <property type="component" value="Unassembled WGS sequence"/>
</dbReference>
<evidence type="ECO:0000313" key="1">
    <source>
        <dbReference type="EMBL" id="VDM48081.1"/>
    </source>
</evidence>
<sequence>MIKSGALRAILGEQEKAADARIRVGASGWAAAGAADGSGVDIYRGPHVVSKSVTGLIRPAAVQLEVGAANSAPASPPPVTFVRRSARVRATLHHVFTVIPRRRHSVPNSNWVLWETIVHWRLSQFAQPHMFFFVS</sequence>
<protein>
    <submittedName>
        <fullName evidence="1 3">Uncharacterized protein</fullName>
    </submittedName>
</protein>
<reference evidence="1 2" key="2">
    <citation type="submission" date="2018-11" db="EMBL/GenBank/DDBJ databases">
        <authorList>
            <consortium name="Pathogen Informatics"/>
        </authorList>
    </citation>
    <scope>NUCLEOTIDE SEQUENCE [LARGE SCALE GENOMIC DNA]</scope>
</reference>
<dbReference type="AlphaFoldDB" id="A0A183V7P0"/>
<reference evidence="3" key="1">
    <citation type="submission" date="2016-06" db="UniProtKB">
        <authorList>
            <consortium name="WormBaseParasite"/>
        </authorList>
    </citation>
    <scope>IDENTIFICATION</scope>
</reference>
<evidence type="ECO:0000313" key="3">
    <source>
        <dbReference type="WBParaSite" id="TCNE_0001676101-mRNA-1"/>
    </source>
</evidence>
<evidence type="ECO:0000313" key="2">
    <source>
        <dbReference type="Proteomes" id="UP000050794"/>
    </source>
</evidence>
<organism evidence="2 3">
    <name type="scientific">Toxocara canis</name>
    <name type="common">Canine roundworm</name>
    <dbReference type="NCBI Taxonomy" id="6265"/>
    <lineage>
        <taxon>Eukaryota</taxon>
        <taxon>Metazoa</taxon>
        <taxon>Ecdysozoa</taxon>
        <taxon>Nematoda</taxon>
        <taxon>Chromadorea</taxon>
        <taxon>Rhabditida</taxon>
        <taxon>Spirurina</taxon>
        <taxon>Ascaridomorpha</taxon>
        <taxon>Ascaridoidea</taxon>
        <taxon>Toxocaridae</taxon>
        <taxon>Toxocara</taxon>
    </lineage>
</organism>
<dbReference type="WBParaSite" id="TCNE_0001676101-mRNA-1">
    <property type="protein sequence ID" value="TCNE_0001676101-mRNA-1"/>
    <property type="gene ID" value="TCNE_0001676101"/>
</dbReference>
<gene>
    <name evidence="1" type="ORF">TCNE_LOCUS16760</name>
</gene>